<evidence type="ECO:0000313" key="7">
    <source>
        <dbReference type="EMBL" id="CDW37660.1"/>
    </source>
</evidence>
<dbReference type="GO" id="GO:0005769">
    <property type="term" value="C:early endosome"/>
    <property type="evidence" value="ECO:0007669"/>
    <property type="project" value="TreeGrafter"/>
</dbReference>
<dbReference type="GO" id="GO:0035091">
    <property type="term" value="F:phosphatidylinositol binding"/>
    <property type="evidence" value="ECO:0007669"/>
    <property type="project" value="InterPro"/>
</dbReference>
<dbReference type="InterPro" id="IPR016137">
    <property type="entry name" value="RGS"/>
</dbReference>
<dbReference type="Pfam" id="PF08628">
    <property type="entry name" value="Nexin_C"/>
    <property type="match status" value="1"/>
</dbReference>
<dbReference type="PROSITE" id="PS50195">
    <property type="entry name" value="PX"/>
    <property type="match status" value="1"/>
</dbReference>
<organism evidence="7">
    <name type="scientific">Lepeophtheirus salmonis</name>
    <name type="common">Salmon louse</name>
    <name type="synonym">Caligus salmonis</name>
    <dbReference type="NCBI Taxonomy" id="72036"/>
    <lineage>
        <taxon>Eukaryota</taxon>
        <taxon>Metazoa</taxon>
        <taxon>Ecdysozoa</taxon>
        <taxon>Arthropoda</taxon>
        <taxon>Crustacea</taxon>
        <taxon>Multicrustacea</taxon>
        <taxon>Hexanauplia</taxon>
        <taxon>Copepoda</taxon>
        <taxon>Siphonostomatoida</taxon>
        <taxon>Caligidae</taxon>
        <taxon>Lepeophtheirus</taxon>
    </lineage>
</organism>
<evidence type="ECO:0000259" key="5">
    <source>
        <dbReference type="PROSITE" id="PS50195"/>
    </source>
</evidence>
<feature type="compositionally biased region" description="Polar residues" evidence="2">
    <location>
        <begin position="554"/>
        <end position="569"/>
    </location>
</feature>
<comment type="similarity">
    <text evidence="1">Belongs to the sorting nexin family.</text>
</comment>
<keyword evidence="3" id="KW-0472">Membrane</keyword>
<dbReference type="Gene3D" id="3.30.1520.10">
    <property type="entry name" value="Phox-like domain"/>
    <property type="match status" value="1"/>
</dbReference>
<dbReference type="Pfam" id="PF02194">
    <property type="entry name" value="PXA"/>
    <property type="match status" value="1"/>
</dbReference>
<feature type="domain" description="RGS" evidence="4">
    <location>
        <begin position="364"/>
        <end position="491"/>
    </location>
</feature>
<feature type="domain" description="PXA" evidence="6">
    <location>
        <begin position="77"/>
        <end position="266"/>
    </location>
</feature>
<dbReference type="InterPro" id="IPR036871">
    <property type="entry name" value="PX_dom_sf"/>
</dbReference>
<dbReference type="PANTHER" id="PTHR22775:SF3">
    <property type="entry name" value="SORTING NEXIN-13"/>
    <property type="match status" value="1"/>
</dbReference>
<keyword evidence="3" id="KW-0812">Transmembrane</keyword>
<dbReference type="EMBL" id="HACA01020299">
    <property type="protein sequence ID" value="CDW37660.1"/>
    <property type="molecule type" value="Transcribed_RNA"/>
</dbReference>
<dbReference type="OrthoDB" id="5772781at2759"/>
<name>A0A0K2UHU8_LEPSM</name>
<dbReference type="SMART" id="SM00315">
    <property type="entry name" value="RGS"/>
    <property type="match status" value="1"/>
</dbReference>
<evidence type="ECO:0000256" key="1">
    <source>
        <dbReference type="ARBA" id="ARBA00010883"/>
    </source>
</evidence>
<dbReference type="InterPro" id="IPR001683">
    <property type="entry name" value="PX_dom"/>
</dbReference>
<dbReference type="PANTHER" id="PTHR22775">
    <property type="entry name" value="SORTING NEXIN"/>
    <property type="match status" value="1"/>
</dbReference>
<evidence type="ECO:0000259" key="4">
    <source>
        <dbReference type="PROSITE" id="PS50132"/>
    </source>
</evidence>
<dbReference type="PROSITE" id="PS50132">
    <property type="entry name" value="RGS"/>
    <property type="match status" value="1"/>
</dbReference>
<dbReference type="InterPro" id="IPR013937">
    <property type="entry name" value="Sorting_nexin_C"/>
</dbReference>
<feature type="domain" description="PX" evidence="5">
    <location>
        <begin position="646"/>
        <end position="766"/>
    </location>
</feature>
<sequence>MWILIVIFFFLISLGFSGVLGILLISLSAFIGIFLLLYLVSRFQRTKFYLNSWDSAFNPETRRSKKSDFVNMRISGHPDIDTILSEIIHFVFRDHIHSWHSQLTYSRAFSMSLSKTVSCLLKSLSTQVQKVDWIPYLTTKLVDDVASHVRLFKKARRLMKKERCSDENNKLPDLETIFFDAEATMEGNICRDLVCTIHQEENYFLQDIAELVLFLLLPPEDFGTSSFRMLTRELLVNVVFKPTFDLISDPDFINQTIIRLYKNYTIKPDIFSLTIRYSESLEELQAVRENVVKEINYLRSNDSKGEMDSSLKQQLSSLLYIRKNIDTRIHRLQSGSLESDSVGFLNVIDWKDKIGTGLNLFDLPLEVIVKNNIALSYFIDYMSSLGCQSYLFFYLNVEGWKVSAEQRLQAIALQDLNSPSNTNQDKDVVFENMRESAHSIYEEYLSEKSNPRLRIDDTIIKKLLFRIRTQPPDPEWFEETQIAVYDKLRSDERFLESFKKTLGYVKLLAELDLLRDKVEDDEEEESEYLVYDSASLGSYNDEFNETGYQSLSITSNQSDECHSRNSSPGGKSHKRVGSGSSIRIAKKNHSRNASQGSLSSIGEYVMSSNNNNNCNNDVGKYSSTLSYNLRNNSHSSLCSSNESLQIVLSAEVLEYSIVKDSGKTYAIYTVLVKSRNFKGEEEIWHVYRRYSDFYALHEKVSGAFPTLNKIKFPSKKTFGNMEKKNLENRLTMLNHYIRELLLTENLQEFPGLLDLIRKFLDQAGYEKERMEASTNVTKVIVNPIKNSVKSVSKTVTAVPSNLLNSVDTFMDGFTRALLQNKSDNFDAKVSASIDADTTDNIPLRILLLFMDEVFDLQDRNQWLRRQIVTVLRQIIKSMFGDIVNRRIIDYFAQITSPGKIAEYLLSLKDSFWPKGVPVASRAPRDESTKMRTRFAAKSALFSSLSDDLRRVIGSETSRTGILTLFDMIQHPILNKRLVFVAFEGILKTLFDEQNFSDLFYKLHSRSSRVKNELKNSQRMQINVRR</sequence>
<evidence type="ECO:0000256" key="2">
    <source>
        <dbReference type="SAM" id="MobiDB-lite"/>
    </source>
</evidence>
<proteinExistence type="inferred from homology"/>
<dbReference type="InterPro" id="IPR036305">
    <property type="entry name" value="RGS_sf"/>
</dbReference>
<dbReference type="PROSITE" id="PS51207">
    <property type="entry name" value="PXA"/>
    <property type="match status" value="1"/>
</dbReference>
<dbReference type="InterPro" id="IPR044926">
    <property type="entry name" value="RGS_subdomain_2"/>
</dbReference>
<feature type="region of interest" description="Disordered" evidence="2">
    <location>
        <begin position="554"/>
        <end position="597"/>
    </location>
</feature>
<evidence type="ECO:0000259" key="6">
    <source>
        <dbReference type="PROSITE" id="PS51207"/>
    </source>
</evidence>
<dbReference type="SMART" id="SM00312">
    <property type="entry name" value="PX"/>
    <property type="match status" value="1"/>
</dbReference>
<dbReference type="AlphaFoldDB" id="A0A0K2UHU8"/>
<feature type="transmembrane region" description="Helical" evidence="3">
    <location>
        <begin position="6"/>
        <end position="39"/>
    </location>
</feature>
<dbReference type="SUPFAM" id="SSF64268">
    <property type="entry name" value="PX domain"/>
    <property type="match status" value="1"/>
</dbReference>
<dbReference type="SUPFAM" id="SSF48097">
    <property type="entry name" value="Regulator of G-protein signaling, RGS"/>
    <property type="match status" value="1"/>
</dbReference>
<reference evidence="7" key="1">
    <citation type="submission" date="2014-05" db="EMBL/GenBank/DDBJ databases">
        <authorList>
            <person name="Chronopoulou M."/>
        </authorList>
    </citation>
    <scope>NUCLEOTIDE SEQUENCE</scope>
    <source>
        <tissue evidence="7">Whole organism</tissue>
    </source>
</reference>
<dbReference type="Gene3D" id="1.10.167.10">
    <property type="entry name" value="Regulator of G-protein Signalling 4, domain 2"/>
    <property type="match status" value="1"/>
</dbReference>
<keyword evidence="3" id="KW-1133">Transmembrane helix</keyword>
<accession>A0A0K2UHU8</accession>
<dbReference type="Pfam" id="PF00787">
    <property type="entry name" value="PX"/>
    <property type="match status" value="1"/>
</dbReference>
<evidence type="ECO:0000256" key="3">
    <source>
        <dbReference type="SAM" id="Phobius"/>
    </source>
</evidence>
<dbReference type="SMART" id="SM00313">
    <property type="entry name" value="PXA"/>
    <property type="match status" value="1"/>
</dbReference>
<dbReference type="Pfam" id="PF00615">
    <property type="entry name" value="RGS"/>
    <property type="match status" value="1"/>
</dbReference>
<dbReference type="InterPro" id="IPR003114">
    <property type="entry name" value="Phox_assoc"/>
</dbReference>
<protein>
    <submittedName>
        <fullName evidence="7">Sorting nexin13like [Megachile rotundata]</fullName>
    </submittedName>
</protein>